<gene>
    <name evidence="2" type="ORF">OJ930_11510</name>
</gene>
<organism evidence="2 3">
    <name type="scientific">Streptococcus anginosus</name>
    <dbReference type="NCBI Taxonomy" id="1328"/>
    <lineage>
        <taxon>Bacteria</taxon>
        <taxon>Bacillati</taxon>
        <taxon>Bacillota</taxon>
        <taxon>Bacilli</taxon>
        <taxon>Lactobacillales</taxon>
        <taxon>Streptococcaceae</taxon>
        <taxon>Streptococcus</taxon>
        <taxon>Streptococcus anginosus group</taxon>
    </lineage>
</organism>
<accession>A0AAW5TJK7</accession>
<feature type="region of interest" description="Disordered" evidence="1">
    <location>
        <begin position="1"/>
        <end position="30"/>
    </location>
</feature>
<dbReference type="RefSeq" id="WP_264345124.1">
    <property type="nucleotide sequence ID" value="NZ_JAPAIK010000353.1"/>
</dbReference>
<evidence type="ECO:0000313" key="3">
    <source>
        <dbReference type="Proteomes" id="UP001208853"/>
    </source>
</evidence>
<reference evidence="2" key="1">
    <citation type="submission" date="2022-10" db="EMBL/GenBank/DDBJ databases">
        <title>Comparative genomic study of S. anginosus.</title>
        <authorList>
            <person name="Prasad A."/>
            <person name="Ene A."/>
            <person name="Jablonska S."/>
            <person name="Du J."/>
            <person name="Wolfe A.J."/>
            <person name="Putonti C."/>
        </authorList>
    </citation>
    <scope>NUCLEOTIDE SEQUENCE</scope>
    <source>
        <strain evidence="2">UMB6888</strain>
    </source>
</reference>
<proteinExistence type="predicted"/>
<feature type="compositionally biased region" description="Polar residues" evidence="1">
    <location>
        <begin position="14"/>
        <end position="26"/>
    </location>
</feature>
<dbReference type="EMBL" id="JAPAIK010000353">
    <property type="protein sequence ID" value="MCW1073596.1"/>
    <property type="molecule type" value="Genomic_DNA"/>
</dbReference>
<evidence type="ECO:0008006" key="4">
    <source>
        <dbReference type="Google" id="ProtNLM"/>
    </source>
</evidence>
<sequence length="89" mass="9930">MAVDGCASGRSDSESVNETASETAVAQASEWDPNTWKAKIKISPRYHTEEEKLAFRAQWLKRNAEYSGIEAPPDVALVEWQNSVELMDT</sequence>
<protein>
    <recommendedName>
        <fullName evidence="4">Lipoprotein</fullName>
    </recommendedName>
</protein>
<evidence type="ECO:0000313" key="2">
    <source>
        <dbReference type="EMBL" id="MCW1073596.1"/>
    </source>
</evidence>
<feature type="non-terminal residue" evidence="2">
    <location>
        <position position="89"/>
    </location>
</feature>
<evidence type="ECO:0000256" key="1">
    <source>
        <dbReference type="SAM" id="MobiDB-lite"/>
    </source>
</evidence>
<dbReference type="Proteomes" id="UP001208853">
    <property type="component" value="Unassembled WGS sequence"/>
</dbReference>
<dbReference type="AlphaFoldDB" id="A0AAW5TJK7"/>
<name>A0AAW5TJK7_STRAP</name>
<comment type="caution">
    <text evidence="2">The sequence shown here is derived from an EMBL/GenBank/DDBJ whole genome shotgun (WGS) entry which is preliminary data.</text>
</comment>